<keyword evidence="4" id="KW-0325">Glycoprotein</keyword>
<accession>A0A4U6UJN8</accession>
<dbReference type="Proteomes" id="UP000298652">
    <property type="component" value="Chromosome 5"/>
</dbReference>
<reference evidence="6 7" key="1">
    <citation type="submission" date="2019-03" db="EMBL/GenBank/DDBJ databases">
        <title>WGS assembly of Setaria viridis.</title>
        <authorList>
            <person name="Huang P."/>
            <person name="Jenkins J."/>
            <person name="Grimwood J."/>
            <person name="Barry K."/>
            <person name="Healey A."/>
            <person name="Mamidi S."/>
            <person name="Sreedasyam A."/>
            <person name="Shu S."/>
            <person name="Feldman M."/>
            <person name="Wu J."/>
            <person name="Yu Y."/>
            <person name="Chen C."/>
            <person name="Johnson J."/>
            <person name="Rokhsar D."/>
            <person name="Baxter I."/>
            <person name="Schmutz J."/>
            <person name="Brutnell T."/>
            <person name="Kellogg E."/>
        </authorList>
    </citation>
    <scope>NUCLEOTIDE SEQUENCE [LARGE SCALE GENOMIC DNA]</scope>
    <source>
        <strain evidence="7">cv. A10</strain>
    </source>
</reference>
<evidence type="ECO:0000256" key="4">
    <source>
        <dbReference type="ARBA" id="ARBA00023180"/>
    </source>
</evidence>
<evidence type="ECO:0000313" key="6">
    <source>
        <dbReference type="EMBL" id="TKW15682.1"/>
    </source>
</evidence>
<protein>
    <recommendedName>
        <fullName evidence="8">GDSL esterase/lipase</fullName>
    </recommendedName>
</protein>
<gene>
    <name evidence="6" type="ORF">SEVIR_5G253200v2</name>
</gene>
<keyword evidence="7" id="KW-1185">Reference proteome</keyword>
<keyword evidence="2" id="KW-0732">Signal</keyword>
<dbReference type="Gene3D" id="3.40.50.1110">
    <property type="entry name" value="SGNH hydrolase"/>
    <property type="match status" value="1"/>
</dbReference>
<dbReference type="Gramene" id="TKW15679">
    <property type="protein sequence ID" value="TKW15679"/>
    <property type="gene ID" value="SEVIR_5G253200v2"/>
</dbReference>
<dbReference type="Gramene" id="TKW15682">
    <property type="protein sequence ID" value="TKW15682"/>
    <property type="gene ID" value="SEVIR_5G253200v2"/>
</dbReference>
<dbReference type="Pfam" id="PF00657">
    <property type="entry name" value="Lipase_GDSL"/>
    <property type="match status" value="1"/>
</dbReference>
<sequence>MGWTHKQEVEVALYLFPLRGLWGSWCLISTSITRLFSFYFFPRLSPAAPTETDESSEECKAMASSPSGGGGGARLLFPVVVVAAAALAGAAPASACYTRLFSFGDSLADTGNYRFVCGDDSDPVLRLPYGETFFHRATGRFSNGRIVLDFIGTHAAMAPPLSTDKFRSSSHLRFKKKSAAEALGIPFVRPYLSGRRAEDFASGANFAVGGATALSPEFFRDRGFDIGDVVHLDMEMRWFRDMLGLLCPGDLAGCSDMMNRSLFMVGEIGGNDYNTPLLKELIGLGAKTLVVPGNLPIGCIPNYLLAFQSDNKEDYEQETGCIGWLNEFSRCHNKLLIEELEKLHKLNPGVTIIYADYYGAAMEVFVSPERYGIKYPLVACCGGGDPYGVTPNVSCGRGEYKLCHNPRKHGSWDGMHPSEAVYKAIAMGLLRGSYTQPPFATTAYSCTHLSELGFSIEYKSI</sequence>
<evidence type="ECO:0000256" key="5">
    <source>
        <dbReference type="SAM" id="MobiDB-lite"/>
    </source>
</evidence>
<feature type="region of interest" description="Disordered" evidence="5">
    <location>
        <begin position="49"/>
        <end position="68"/>
    </location>
</feature>
<dbReference type="EMBL" id="CM016556">
    <property type="protein sequence ID" value="TKW15679.1"/>
    <property type="molecule type" value="Genomic_DNA"/>
</dbReference>
<name>A0A4U6UJN8_SETVI</name>
<evidence type="ECO:0008006" key="8">
    <source>
        <dbReference type="Google" id="ProtNLM"/>
    </source>
</evidence>
<dbReference type="AlphaFoldDB" id="A0A4U6UJN8"/>
<evidence type="ECO:0000313" key="7">
    <source>
        <dbReference type="Proteomes" id="UP000298652"/>
    </source>
</evidence>
<dbReference type="InterPro" id="IPR036514">
    <property type="entry name" value="SGNH_hydro_sf"/>
</dbReference>
<organism evidence="6 7">
    <name type="scientific">Setaria viridis</name>
    <name type="common">Green bristlegrass</name>
    <name type="synonym">Setaria italica subsp. viridis</name>
    <dbReference type="NCBI Taxonomy" id="4556"/>
    <lineage>
        <taxon>Eukaryota</taxon>
        <taxon>Viridiplantae</taxon>
        <taxon>Streptophyta</taxon>
        <taxon>Embryophyta</taxon>
        <taxon>Tracheophyta</taxon>
        <taxon>Spermatophyta</taxon>
        <taxon>Magnoliopsida</taxon>
        <taxon>Liliopsida</taxon>
        <taxon>Poales</taxon>
        <taxon>Poaceae</taxon>
        <taxon>PACMAD clade</taxon>
        <taxon>Panicoideae</taxon>
        <taxon>Panicodae</taxon>
        <taxon>Paniceae</taxon>
        <taxon>Cenchrinae</taxon>
        <taxon>Setaria</taxon>
    </lineage>
</organism>
<dbReference type="CDD" id="cd01837">
    <property type="entry name" value="SGNH_plant_lipase_like"/>
    <property type="match status" value="1"/>
</dbReference>
<dbReference type="InterPro" id="IPR001087">
    <property type="entry name" value="GDSL"/>
</dbReference>
<proteinExistence type="inferred from homology"/>
<keyword evidence="3" id="KW-0378">Hydrolase</keyword>
<evidence type="ECO:0000256" key="3">
    <source>
        <dbReference type="ARBA" id="ARBA00022801"/>
    </source>
</evidence>
<dbReference type="GO" id="GO:0016788">
    <property type="term" value="F:hydrolase activity, acting on ester bonds"/>
    <property type="evidence" value="ECO:0007669"/>
    <property type="project" value="InterPro"/>
</dbReference>
<dbReference type="PANTHER" id="PTHR22835">
    <property type="entry name" value="ZINC FINGER FYVE DOMAIN CONTAINING PROTEIN"/>
    <property type="match status" value="1"/>
</dbReference>
<dbReference type="PANTHER" id="PTHR22835:SF663">
    <property type="entry name" value="LIPASE-LIKE"/>
    <property type="match status" value="1"/>
</dbReference>
<dbReference type="EMBL" id="CM016556">
    <property type="protein sequence ID" value="TKW15682.1"/>
    <property type="molecule type" value="Genomic_DNA"/>
</dbReference>
<evidence type="ECO:0000256" key="1">
    <source>
        <dbReference type="ARBA" id="ARBA00008668"/>
    </source>
</evidence>
<comment type="similarity">
    <text evidence="1">Belongs to the 'GDSL' lipolytic enzyme family.</text>
</comment>
<evidence type="ECO:0000256" key="2">
    <source>
        <dbReference type="ARBA" id="ARBA00022729"/>
    </source>
</evidence>
<dbReference type="InterPro" id="IPR035669">
    <property type="entry name" value="SGNH_plant_lipase-like"/>
</dbReference>